<feature type="transmembrane region" description="Helical" evidence="6">
    <location>
        <begin position="159"/>
        <end position="178"/>
    </location>
</feature>
<evidence type="ECO:0000256" key="5">
    <source>
        <dbReference type="ARBA" id="ARBA00023251"/>
    </source>
</evidence>
<dbReference type="Proteomes" id="UP000295680">
    <property type="component" value="Unassembled WGS sequence"/>
</dbReference>
<feature type="transmembrane region" description="Helical" evidence="6">
    <location>
        <begin position="92"/>
        <end position="115"/>
    </location>
</feature>
<dbReference type="InterPro" id="IPR051328">
    <property type="entry name" value="T7SS_ABC-Transporter"/>
</dbReference>
<dbReference type="InterPro" id="IPR013525">
    <property type="entry name" value="ABC2_TM"/>
</dbReference>
<dbReference type="RefSeq" id="WP_132124810.1">
    <property type="nucleotide sequence ID" value="NZ_SLWS01000013.1"/>
</dbReference>
<gene>
    <name evidence="8" type="ORF">EV192_113253</name>
</gene>
<keyword evidence="4 6" id="KW-0472">Membrane</keyword>
<reference evidence="8 9" key="1">
    <citation type="submission" date="2019-03" db="EMBL/GenBank/DDBJ databases">
        <title>Genomic Encyclopedia of Type Strains, Phase IV (KMG-IV): sequencing the most valuable type-strain genomes for metagenomic binning, comparative biology and taxonomic classification.</title>
        <authorList>
            <person name="Goeker M."/>
        </authorList>
    </citation>
    <scope>NUCLEOTIDE SEQUENCE [LARGE SCALE GENOMIC DNA]</scope>
    <source>
        <strain evidence="8 9">DSM 45934</strain>
    </source>
</reference>
<dbReference type="PANTHER" id="PTHR43077:SF11">
    <property type="entry name" value="TRANSPORT PERMEASE YVFS-RELATED"/>
    <property type="match status" value="1"/>
</dbReference>
<evidence type="ECO:0000256" key="4">
    <source>
        <dbReference type="ARBA" id="ARBA00023136"/>
    </source>
</evidence>
<evidence type="ECO:0000256" key="1">
    <source>
        <dbReference type="ARBA" id="ARBA00004141"/>
    </source>
</evidence>
<dbReference type="InterPro" id="IPR000412">
    <property type="entry name" value="ABC_2_transport"/>
</dbReference>
<evidence type="ECO:0000256" key="2">
    <source>
        <dbReference type="ARBA" id="ARBA00022692"/>
    </source>
</evidence>
<feature type="transmembrane region" description="Helical" evidence="6">
    <location>
        <begin position="127"/>
        <end position="147"/>
    </location>
</feature>
<dbReference type="OrthoDB" id="63188at2"/>
<feature type="domain" description="ABC-2 type transporter transmembrane" evidence="7">
    <location>
        <begin position="9"/>
        <end position="199"/>
    </location>
</feature>
<accession>A0A4R2J0I0</accession>
<evidence type="ECO:0000259" key="7">
    <source>
        <dbReference type="Pfam" id="PF01061"/>
    </source>
</evidence>
<dbReference type="PANTHER" id="PTHR43077">
    <property type="entry name" value="TRANSPORT PERMEASE YVFS-RELATED"/>
    <property type="match status" value="1"/>
</dbReference>
<organism evidence="8 9">
    <name type="scientific">Actinocrispum wychmicini</name>
    <dbReference type="NCBI Taxonomy" id="1213861"/>
    <lineage>
        <taxon>Bacteria</taxon>
        <taxon>Bacillati</taxon>
        <taxon>Actinomycetota</taxon>
        <taxon>Actinomycetes</taxon>
        <taxon>Pseudonocardiales</taxon>
        <taxon>Pseudonocardiaceae</taxon>
        <taxon>Actinocrispum</taxon>
    </lineage>
</organism>
<evidence type="ECO:0000256" key="3">
    <source>
        <dbReference type="ARBA" id="ARBA00022989"/>
    </source>
</evidence>
<comment type="subcellular location">
    <subcellularLocation>
        <location evidence="1">Membrane</location>
        <topology evidence="1">Multi-pass membrane protein</topology>
    </subcellularLocation>
</comment>
<evidence type="ECO:0000313" key="9">
    <source>
        <dbReference type="Proteomes" id="UP000295680"/>
    </source>
</evidence>
<evidence type="ECO:0000256" key="6">
    <source>
        <dbReference type="SAM" id="Phobius"/>
    </source>
</evidence>
<feature type="transmembrane region" description="Helical" evidence="6">
    <location>
        <begin position="19"/>
        <end position="38"/>
    </location>
</feature>
<keyword evidence="2 6" id="KW-0812">Transmembrane</keyword>
<dbReference type="Pfam" id="PF01061">
    <property type="entry name" value="ABC2_membrane"/>
    <property type="match status" value="1"/>
</dbReference>
<proteinExistence type="predicted"/>
<dbReference type="GO" id="GO:0140359">
    <property type="term" value="F:ABC-type transporter activity"/>
    <property type="evidence" value="ECO:0007669"/>
    <property type="project" value="InterPro"/>
</dbReference>
<dbReference type="GO" id="GO:0043190">
    <property type="term" value="C:ATP-binding cassette (ABC) transporter complex"/>
    <property type="evidence" value="ECO:0007669"/>
    <property type="project" value="InterPro"/>
</dbReference>
<comment type="caution">
    <text evidence="8">The sequence shown here is derived from an EMBL/GenBank/DDBJ whole genome shotgun (WGS) entry which is preliminary data.</text>
</comment>
<dbReference type="PIRSF" id="PIRSF006648">
    <property type="entry name" value="DrrB"/>
    <property type="match status" value="1"/>
</dbReference>
<keyword evidence="3 6" id="KW-1133">Transmembrane helix</keyword>
<evidence type="ECO:0000313" key="8">
    <source>
        <dbReference type="EMBL" id="TCO50872.1"/>
    </source>
</evidence>
<feature type="transmembrane region" description="Helical" evidence="6">
    <location>
        <begin position="50"/>
        <end position="71"/>
    </location>
</feature>
<dbReference type="AlphaFoldDB" id="A0A4R2J0I0"/>
<name>A0A4R2J0I0_9PSEU</name>
<keyword evidence="5" id="KW-0046">Antibiotic resistance</keyword>
<keyword evidence="9" id="KW-1185">Reference proteome</keyword>
<feature type="transmembrane region" description="Helical" evidence="6">
    <location>
        <begin position="212"/>
        <end position="231"/>
    </location>
</feature>
<sequence length="241" mass="25781">MSLGYLVLEIKRAVRAGRFLIFTVALPILMFIFLAGVYGNNNTDQRTALMINMTTWGAFAAALFAGARVAIERDAGWQRQLRLTPLTGGGYLGGKGVVGMIVAVPAVVLVPLIGAIGEGVHLNAGQWAQVTVGVWLAVIPMVLLGLLLGQYGTADSMQAITGVLMLVLAMFGGLWVPLDALPSVFGTIARILPTYWMNQIGSTAIGSSREHLSTAVLVLLGWTVVFGVLVVRRYRQDSARR</sequence>
<protein>
    <submittedName>
        <fullName evidence="8">ABC-2 type transport system permease protein</fullName>
    </submittedName>
</protein>
<dbReference type="GO" id="GO:0046677">
    <property type="term" value="P:response to antibiotic"/>
    <property type="evidence" value="ECO:0007669"/>
    <property type="project" value="UniProtKB-KW"/>
</dbReference>
<dbReference type="EMBL" id="SLWS01000013">
    <property type="protein sequence ID" value="TCO50872.1"/>
    <property type="molecule type" value="Genomic_DNA"/>
</dbReference>